<name>A0A2A1K7P1_STAHA</name>
<organism evidence="3 4">
    <name type="scientific">Staphylococcus haemolyticus</name>
    <dbReference type="NCBI Taxonomy" id="1283"/>
    <lineage>
        <taxon>Bacteria</taxon>
        <taxon>Bacillati</taxon>
        <taxon>Bacillota</taxon>
        <taxon>Bacilli</taxon>
        <taxon>Bacillales</taxon>
        <taxon>Staphylococcaceae</taxon>
        <taxon>Staphylococcus</taxon>
    </lineage>
</organism>
<dbReference type="PANTHER" id="PTHR33387">
    <property type="entry name" value="RMLC-LIKE JELLY ROLL FOLD PROTEIN"/>
    <property type="match status" value="1"/>
</dbReference>
<reference evidence="3 4" key="1">
    <citation type="submission" date="2017-11" db="EMBL/GenBank/DDBJ databases">
        <authorList>
            <person name="Founou R.C."/>
            <person name="Founou L."/>
            <person name="Allam M."/>
            <person name="Ismail A."/>
            <person name="Essack S.Y."/>
        </authorList>
    </citation>
    <scope>NUCLEOTIDE SEQUENCE [LARGE SCALE GENOMIC DNA]</scope>
    <source>
        <strain evidence="3 4">G811N2B1</strain>
    </source>
</reference>
<dbReference type="GeneID" id="93781543"/>
<feature type="domain" description="DUF985" evidence="1">
    <location>
        <begin position="7"/>
        <end position="135"/>
    </location>
</feature>
<sequence length="162" mass="18670">MKKNADYWIKQLDLTPHPEGGYYKETIRETTNEAQRAPFSSIYFLLNTGDISHFHRIDADEVWYYHAGESLTIHMITPQGNYQSVQLGASIENGDVLQYLVPKGTIFASSLTDRKGYSLVGCMCQPAFDFNHFELFTQDELYSMYPQHEAIIKQYALLNIDQ</sequence>
<comment type="caution">
    <text evidence="3">The sequence shown here is derived from an EMBL/GenBank/DDBJ whole genome shotgun (WGS) entry which is preliminary data.</text>
</comment>
<dbReference type="KEGG" id="shh:ShL2_02073"/>
<dbReference type="CDD" id="cd06121">
    <property type="entry name" value="cupin_YML079wp"/>
    <property type="match status" value="1"/>
</dbReference>
<evidence type="ECO:0000313" key="4">
    <source>
        <dbReference type="Proteomes" id="UP000238153"/>
    </source>
</evidence>
<dbReference type="EMBL" id="PGWX01000136">
    <property type="protein sequence ID" value="PPJ77391.1"/>
    <property type="molecule type" value="Genomic_DNA"/>
</dbReference>
<gene>
    <name evidence="3" type="ORF">CV019_01605</name>
    <name evidence="2" type="ORF">RO950_06040</name>
</gene>
<evidence type="ECO:0000259" key="1">
    <source>
        <dbReference type="Pfam" id="PF06172"/>
    </source>
</evidence>
<dbReference type="EMBL" id="JAVSOO010000012">
    <property type="protein sequence ID" value="MDT4286576.1"/>
    <property type="molecule type" value="Genomic_DNA"/>
</dbReference>
<keyword evidence="5" id="KW-1185">Reference proteome</keyword>
<dbReference type="STRING" id="1283.ShL2_02073"/>
<evidence type="ECO:0000313" key="3">
    <source>
        <dbReference type="EMBL" id="PPJ77391.1"/>
    </source>
</evidence>
<dbReference type="SUPFAM" id="SSF51182">
    <property type="entry name" value="RmlC-like cupins"/>
    <property type="match status" value="1"/>
</dbReference>
<proteinExistence type="predicted"/>
<dbReference type="AlphaFoldDB" id="A0A2A1K7P1"/>
<dbReference type="Gene3D" id="2.60.120.10">
    <property type="entry name" value="Jelly Rolls"/>
    <property type="match status" value="1"/>
</dbReference>
<protein>
    <submittedName>
        <fullName evidence="2 3">Cupin</fullName>
    </submittedName>
</protein>
<dbReference type="InterPro" id="IPR011051">
    <property type="entry name" value="RmlC_Cupin_sf"/>
</dbReference>
<dbReference type="InterPro" id="IPR009327">
    <property type="entry name" value="Cupin_DUF985"/>
</dbReference>
<dbReference type="InterPro" id="IPR039935">
    <property type="entry name" value="YML079W-like"/>
</dbReference>
<dbReference type="PANTHER" id="PTHR33387:SF3">
    <property type="entry name" value="DUF985 DOMAIN-CONTAINING PROTEIN"/>
    <property type="match status" value="1"/>
</dbReference>
<evidence type="ECO:0000313" key="5">
    <source>
        <dbReference type="Proteomes" id="UP001269271"/>
    </source>
</evidence>
<dbReference type="InterPro" id="IPR014710">
    <property type="entry name" value="RmlC-like_jellyroll"/>
</dbReference>
<accession>A0A2A1K7P1</accession>
<dbReference type="Pfam" id="PF06172">
    <property type="entry name" value="Cupin_5"/>
    <property type="match status" value="1"/>
</dbReference>
<dbReference type="Proteomes" id="UP001269271">
    <property type="component" value="Unassembled WGS sequence"/>
</dbReference>
<dbReference type="Proteomes" id="UP000238153">
    <property type="component" value="Unassembled WGS sequence"/>
</dbReference>
<dbReference type="RefSeq" id="WP_016930911.1">
    <property type="nucleotide sequence ID" value="NZ_BKAY01000012.1"/>
</dbReference>
<reference evidence="2 5" key="2">
    <citation type="submission" date="2023-08" db="EMBL/GenBank/DDBJ databases">
        <title>Genomic surveillance of Staphylococcus haemolyticus neonatal outbreak in southern France.</title>
        <authorList>
            <person name="Magnan C."/>
            <person name="Morsli M."/>
            <person name="Thiery B."/>
            <person name="Salipante F."/>
            <person name="Attar J."/>
            <person name="Massimo D.M."/>
            <person name="Ory J."/>
            <person name="Pantel A."/>
            <person name="Lavigne J.-P."/>
        </authorList>
    </citation>
    <scope>NUCLEOTIDE SEQUENCE [LARGE SCALE GENOMIC DNA]</scope>
    <source>
        <strain evidence="2 5">NSH026</strain>
    </source>
</reference>
<evidence type="ECO:0000313" key="2">
    <source>
        <dbReference type="EMBL" id="MDT4286576.1"/>
    </source>
</evidence>